<reference evidence="2 3" key="1">
    <citation type="submission" date="2020-03" db="EMBL/GenBank/DDBJ databases">
        <title>Dissostichus mawsoni Genome sequencing and assembly.</title>
        <authorList>
            <person name="Park H."/>
        </authorList>
    </citation>
    <scope>NUCLEOTIDE SEQUENCE [LARGE SCALE GENOMIC DNA]</scope>
    <source>
        <strain evidence="2">DM0001</strain>
        <tissue evidence="2">Muscle</tissue>
    </source>
</reference>
<keyword evidence="3" id="KW-1185">Reference proteome</keyword>
<accession>A0A7J5Y8J9</accession>
<evidence type="ECO:0000313" key="3">
    <source>
        <dbReference type="Proteomes" id="UP000518266"/>
    </source>
</evidence>
<dbReference type="AlphaFoldDB" id="A0A7J5Y8J9"/>
<organism evidence="2 3">
    <name type="scientific">Dissostichus mawsoni</name>
    <name type="common">Antarctic cod</name>
    <dbReference type="NCBI Taxonomy" id="36200"/>
    <lineage>
        <taxon>Eukaryota</taxon>
        <taxon>Metazoa</taxon>
        <taxon>Chordata</taxon>
        <taxon>Craniata</taxon>
        <taxon>Vertebrata</taxon>
        <taxon>Euteleostomi</taxon>
        <taxon>Actinopterygii</taxon>
        <taxon>Neopterygii</taxon>
        <taxon>Teleostei</taxon>
        <taxon>Neoteleostei</taxon>
        <taxon>Acanthomorphata</taxon>
        <taxon>Eupercaria</taxon>
        <taxon>Perciformes</taxon>
        <taxon>Notothenioidei</taxon>
        <taxon>Nototheniidae</taxon>
        <taxon>Dissostichus</taxon>
    </lineage>
</organism>
<feature type="compositionally biased region" description="Basic and acidic residues" evidence="1">
    <location>
        <begin position="703"/>
        <end position="714"/>
    </location>
</feature>
<gene>
    <name evidence="2" type="ORF">F7725_002803</name>
</gene>
<dbReference type="InterPro" id="IPR012337">
    <property type="entry name" value="RNaseH-like_sf"/>
</dbReference>
<dbReference type="SUPFAM" id="SSF53098">
    <property type="entry name" value="Ribonuclease H-like"/>
    <property type="match status" value="1"/>
</dbReference>
<feature type="compositionally biased region" description="Basic and acidic residues" evidence="1">
    <location>
        <begin position="591"/>
        <end position="610"/>
    </location>
</feature>
<proteinExistence type="predicted"/>
<name>A0A7J5Y8J9_DISMA</name>
<dbReference type="PANTHER" id="PTHR11697:SF230">
    <property type="entry name" value="ZINC FINGER, MYM DOMAIN CONTAINING 1"/>
    <property type="match status" value="1"/>
</dbReference>
<dbReference type="EMBL" id="JAAKFY010000014">
    <property type="protein sequence ID" value="KAF3845725.1"/>
    <property type="molecule type" value="Genomic_DNA"/>
</dbReference>
<sequence length="714" mass="80384">MKKNSDECEEQNTRDRATEREDRDPERGGEQNRAGQTDRSSGSQISTKSPAGPHGTMYQNIKPMDQCSHIFQPFRKPYKDRQEDRSTTFCPTNAPKTVYASDSGYSNWKKATFRDSGFNVHAKSETHINAMISWGEHKRMAETNTSVLGMMGAENQNKENLVGQGYDGAAVMSGKCSGVQARVKQVAKYAFYVHCNAHCLNLVLVDCVKKVPEAGCFFSLLEKLYVFMSTSYVHQRWLEVQKEMFSGPPRELQRLSDTRWACRYIACRNLMDRLTAVIRVLEEISDEPNPTRAVEARGLLCQIDIKFIALLTVFRKVLGDTKLLSDMLQSSKIDLCKAIDLIETLRQTLEEYRNEGESFNELWNTVIETCDNCNISKVIKQKRATQTASRLDDGVVTSTLGQRTQVDSKEAFRVNIFLPIINSMIGEMEKRFSKSNCSIMEGIQALNPSSSNFLKEEMVLLFAEAYGSDLPDLKNEINQARRLFERNRAKGKETPTTLMDLVKFLDPFKDVLFELFRLCKIAAVLPRGLERGLEKGLEKGLGQGLERGLERGLEKGLGKGLERGLEKRLERGLEKGLGKEVFWRISGPPNARRDPEKGSENGDWHSGLREKTLSHSGNELLNHGHLHLCLFEDRLFVPSSRDAGGNKEGETSTLSAQARDLRNRTSNLGSGDGKQPSWDGRTEGGFVDSPGRLAERSPVGEFRNGDYADSRARW</sequence>
<protein>
    <submittedName>
        <fullName evidence="2">Uncharacterized protein</fullName>
    </submittedName>
</protein>
<feature type="region of interest" description="Disordered" evidence="1">
    <location>
        <begin position="1"/>
        <end position="60"/>
    </location>
</feature>
<dbReference type="Proteomes" id="UP000518266">
    <property type="component" value="Unassembled WGS sequence"/>
</dbReference>
<feature type="compositionally biased region" description="Basic and acidic residues" evidence="1">
    <location>
        <begin position="1"/>
        <end position="30"/>
    </location>
</feature>
<dbReference type="OrthoDB" id="1739706at2759"/>
<evidence type="ECO:0000256" key="1">
    <source>
        <dbReference type="SAM" id="MobiDB-lite"/>
    </source>
</evidence>
<evidence type="ECO:0000313" key="2">
    <source>
        <dbReference type="EMBL" id="KAF3845725.1"/>
    </source>
</evidence>
<comment type="caution">
    <text evidence="2">The sequence shown here is derived from an EMBL/GenBank/DDBJ whole genome shotgun (WGS) entry which is preliminary data.</text>
</comment>
<feature type="region of interest" description="Disordered" evidence="1">
    <location>
        <begin position="663"/>
        <end position="714"/>
    </location>
</feature>
<feature type="compositionally biased region" description="Polar residues" evidence="1">
    <location>
        <begin position="33"/>
        <end position="49"/>
    </location>
</feature>
<dbReference type="PANTHER" id="PTHR11697">
    <property type="entry name" value="GENERAL TRANSCRIPTION FACTOR 2-RELATED ZINC FINGER PROTEIN"/>
    <property type="match status" value="1"/>
</dbReference>
<dbReference type="InterPro" id="IPR055298">
    <property type="entry name" value="AtLOH3-like"/>
</dbReference>
<feature type="region of interest" description="Disordered" evidence="1">
    <location>
        <begin position="585"/>
        <end position="610"/>
    </location>
</feature>